<evidence type="ECO:0000313" key="2">
    <source>
        <dbReference type="EMBL" id="MCM1984878.1"/>
    </source>
</evidence>
<sequence length="130" mass="13586">MSAITKLFGAIFALLGKLLGGIPKLLSKKNRKNGFYLEIEENGSSAPAPKPKAAKKKAPETQPNAAAAPESEAAAEPAAAPAAISVAEVLNMPKPQVATIEPLDIPKFGPRRQPGANMKPFLDMAKTVKS</sequence>
<proteinExistence type="predicted"/>
<evidence type="ECO:0000313" key="3">
    <source>
        <dbReference type="Proteomes" id="UP000031561"/>
    </source>
</evidence>
<reference evidence="2 3" key="1">
    <citation type="journal article" date="2015" name="Genome Announc.">
        <title>Draft Genome Sequence of Filamentous Marine Cyanobacterium Lyngbya confervoides Strain BDU141951.</title>
        <authorList>
            <person name="Chandrababunaidu M.M."/>
            <person name="Sen D."/>
            <person name="Tripathy S."/>
        </authorList>
    </citation>
    <scope>NUCLEOTIDE SEQUENCE [LARGE SCALE GENOMIC DNA]</scope>
    <source>
        <strain evidence="2 3">BDU141951</strain>
    </source>
</reference>
<organism evidence="2 3">
    <name type="scientific">Lyngbya confervoides BDU141951</name>
    <dbReference type="NCBI Taxonomy" id="1574623"/>
    <lineage>
        <taxon>Bacteria</taxon>
        <taxon>Bacillati</taxon>
        <taxon>Cyanobacteriota</taxon>
        <taxon>Cyanophyceae</taxon>
        <taxon>Oscillatoriophycideae</taxon>
        <taxon>Oscillatoriales</taxon>
        <taxon>Microcoleaceae</taxon>
        <taxon>Lyngbya</taxon>
    </lineage>
</organism>
<dbReference type="RefSeq" id="WP_166277335.1">
    <property type="nucleotide sequence ID" value="NZ_JTHE03000106.1"/>
</dbReference>
<protein>
    <submittedName>
        <fullName evidence="2">Uncharacterized protein</fullName>
    </submittedName>
</protein>
<dbReference type="EMBL" id="JTHE03000106">
    <property type="protein sequence ID" value="MCM1984878.1"/>
    <property type="molecule type" value="Genomic_DNA"/>
</dbReference>
<keyword evidence="3" id="KW-1185">Reference proteome</keyword>
<feature type="region of interest" description="Disordered" evidence="1">
    <location>
        <begin position="103"/>
        <end position="130"/>
    </location>
</feature>
<dbReference type="AlphaFoldDB" id="A0ABD4T8V8"/>
<evidence type="ECO:0000256" key="1">
    <source>
        <dbReference type="SAM" id="MobiDB-lite"/>
    </source>
</evidence>
<dbReference type="Proteomes" id="UP000031561">
    <property type="component" value="Unassembled WGS sequence"/>
</dbReference>
<feature type="compositionally biased region" description="Low complexity" evidence="1">
    <location>
        <begin position="65"/>
        <end position="77"/>
    </location>
</feature>
<accession>A0ABD4T8V8</accession>
<gene>
    <name evidence="2" type="ORF">QQ91_0018815</name>
</gene>
<feature type="region of interest" description="Disordered" evidence="1">
    <location>
        <begin position="39"/>
        <end position="77"/>
    </location>
</feature>
<comment type="caution">
    <text evidence="2">The sequence shown here is derived from an EMBL/GenBank/DDBJ whole genome shotgun (WGS) entry which is preliminary data.</text>
</comment>
<name>A0ABD4T8V8_9CYAN</name>